<evidence type="ECO:0000256" key="4">
    <source>
        <dbReference type="ARBA" id="ARBA00023326"/>
    </source>
</evidence>
<gene>
    <name evidence="6" type="ORF">JKP88DRAFT_305046</name>
</gene>
<dbReference type="EMBL" id="JAFCMP010000072">
    <property type="protein sequence ID" value="KAG5188304.1"/>
    <property type="molecule type" value="Genomic_DNA"/>
</dbReference>
<dbReference type="SUPFAM" id="SSF51445">
    <property type="entry name" value="(Trans)glycosidases"/>
    <property type="match status" value="1"/>
</dbReference>
<keyword evidence="2 6" id="KW-0378">Hydrolase</keyword>
<dbReference type="InterPro" id="IPR001000">
    <property type="entry name" value="GH10_dom"/>
</dbReference>
<name>A0A836CK16_9STRA</name>
<dbReference type="InterPro" id="IPR044846">
    <property type="entry name" value="GH10"/>
</dbReference>
<keyword evidence="4" id="KW-0624">Polysaccharide degradation</keyword>
<evidence type="ECO:0000256" key="2">
    <source>
        <dbReference type="ARBA" id="ARBA00022801"/>
    </source>
</evidence>
<dbReference type="PANTHER" id="PTHR31490">
    <property type="entry name" value="GLYCOSYL HYDROLASE"/>
    <property type="match status" value="1"/>
</dbReference>
<keyword evidence="3" id="KW-0119">Carbohydrate metabolism</keyword>
<dbReference type="GO" id="GO:0031176">
    <property type="term" value="F:endo-1,4-beta-xylanase activity"/>
    <property type="evidence" value="ECO:0007669"/>
    <property type="project" value="UniProtKB-ARBA"/>
</dbReference>
<dbReference type="Gene3D" id="3.20.20.80">
    <property type="entry name" value="Glycosidases"/>
    <property type="match status" value="1"/>
</dbReference>
<reference evidence="6" key="1">
    <citation type="submission" date="2021-02" db="EMBL/GenBank/DDBJ databases">
        <title>First Annotated Genome of the Yellow-green Alga Tribonema minus.</title>
        <authorList>
            <person name="Mahan K.M."/>
        </authorList>
    </citation>
    <scope>NUCLEOTIDE SEQUENCE</scope>
    <source>
        <strain evidence="6">UTEX B ZZ1240</strain>
    </source>
</reference>
<protein>
    <submittedName>
        <fullName evidence="6">Glycoside hydrolase superfamily</fullName>
    </submittedName>
</protein>
<accession>A0A836CK16</accession>
<comment type="caution">
    <text evidence="6">The sequence shown here is derived from an EMBL/GenBank/DDBJ whole genome shotgun (WGS) entry which is preliminary data.</text>
</comment>
<proteinExistence type="inferred from homology"/>
<dbReference type="PANTHER" id="PTHR31490:SF1">
    <property type="entry name" value="ENDO-1,4-BETA-XYLANASE 1"/>
    <property type="match status" value="1"/>
</dbReference>
<dbReference type="GO" id="GO:0000272">
    <property type="term" value="P:polysaccharide catabolic process"/>
    <property type="evidence" value="ECO:0007669"/>
    <property type="project" value="UniProtKB-KW"/>
</dbReference>
<dbReference type="Proteomes" id="UP000664859">
    <property type="component" value="Unassembled WGS sequence"/>
</dbReference>
<comment type="similarity">
    <text evidence="1">Belongs to the glycosyl hydrolase 10 (cellulase F) family.</text>
</comment>
<evidence type="ECO:0000313" key="7">
    <source>
        <dbReference type="Proteomes" id="UP000664859"/>
    </source>
</evidence>
<dbReference type="Pfam" id="PF00331">
    <property type="entry name" value="Glyco_hydro_10"/>
    <property type="match status" value="1"/>
</dbReference>
<sequence length="530" mass="57292">MRRRTLDPVEAGAPYHVTANVWLAPNSACALAIDNSLCPYLAVTTDDPASGGGNLLVGGGNLVTAQAGAWNVISGVFFMTPEQALGTLRLEITHLTQGEAVCVDDVAVVRSTLEDFRPASDAAIDALRKRDVQLNIGQTGGVAEPVHIAQTRRAFPIGSVLNPGTMIDPVNGPQYKAFFSKYFNYCADEYAMVTAWETFINDKLPFDHTVVNFCDTLDMPTRGHTIMGELSDTFNGGWDVFTTPMDGTMQAQLHERVLLWMGQYKDRVVDIEPLNEMLNSRLWPKILPCDGVGPCICDYAPACPDDIFPVKEGVSVHAWAFKLAASLAPADRLVVNEYCVTGFCQPEQSNLSSFVKFVKNLNVETGGAVTGVADQGHYNLGANTAGPDTLLKLASIKEQLGADMDLWISEFDLDDPDPISKADGYEHALRAFFASPAVSGIVLWGFWQGAQWRKDAYLVNQGERLFGINGLLTKQWMTTVDAVVGTPYTVYYGAGGRCQAQFEVPVGAAPIAITPAGWKCTAGLPPVPAV</sequence>
<keyword evidence="7" id="KW-1185">Reference proteome</keyword>
<dbReference type="OrthoDB" id="1719965at2759"/>
<evidence type="ECO:0000259" key="5">
    <source>
        <dbReference type="Pfam" id="PF00331"/>
    </source>
</evidence>
<evidence type="ECO:0000256" key="3">
    <source>
        <dbReference type="ARBA" id="ARBA00023277"/>
    </source>
</evidence>
<dbReference type="AlphaFoldDB" id="A0A836CK16"/>
<evidence type="ECO:0000313" key="6">
    <source>
        <dbReference type="EMBL" id="KAG5188304.1"/>
    </source>
</evidence>
<organism evidence="6 7">
    <name type="scientific">Tribonema minus</name>
    <dbReference type="NCBI Taxonomy" id="303371"/>
    <lineage>
        <taxon>Eukaryota</taxon>
        <taxon>Sar</taxon>
        <taxon>Stramenopiles</taxon>
        <taxon>Ochrophyta</taxon>
        <taxon>PX clade</taxon>
        <taxon>Xanthophyceae</taxon>
        <taxon>Tribonematales</taxon>
        <taxon>Tribonemataceae</taxon>
        <taxon>Tribonema</taxon>
    </lineage>
</organism>
<evidence type="ECO:0000256" key="1">
    <source>
        <dbReference type="ARBA" id="ARBA00007495"/>
    </source>
</evidence>
<feature type="domain" description="GH10" evidence="5">
    <location>
        <begin position="154"/>
        <end position="457"/>
    </location>
</feature>
<dbReference type="InterPro" id="IPR017853">
    <property type="entry name" value="GH"/>
</dbReference>